<sequence length="51" mass="5931">MRSLKRNDVNQIVIPISNTIGEARQNARSRWDLLNVNEDARFMAMDTKKVN</sequence>
<name>A0A834TEJ5_9FABA</name>
<keyword evidence="2" id="KW-1185">Reference proteome</keyword>
<dbReference type="EMBL" id="JAAIUW010000008">
    <property type="protein sequence ID" value="KAF7820693.1"/>
    <property type="molecule type" value="Genomic_DNA"/>
</dbReference>
<gene>
    <name evidence="1" type="ORF">G2W53_026148</name>
</gene>
<protein>
    <submittedName>
        <fullName evidence="1">Uncharacterized protein</fullName>
    </submittedName>
</protein>
<proteinExistence type="predicted"/>
<dbReference type="Proteomes" id="UP000634136">
    <property type="component" value="Unassembled WGS sequence"/>
</dbReference>
<organism evidence="1 2">
    <name type="scientific">Senna tora</name>
    <dbReference type="NCBI Taxonomy" id="362788"/>
    <lineage>
        <taxon>Eukaryota</taxon>
        <taxon>Viridiplantae</taxon>
        <taxon>Streptophyta</taxon>
        <taxon>Embryophyta</taxon>
        <taxon>Tracheophyta</taxon>
        <taxon>Spermatophyta</taxon>
        <taxon>Magnoliopsida</taxon>
        <taxon>eudicotyledons</taxon>
        <taxon>Gunneridae</taxon>
        <taxon>Pentapetalae</taxon>
        <taxon>rosids</taxon>
        <taxon>fabids</taxon>
        <taxon>Fabales</taxon>
        <taxon>Fabaceae</taxon>
        <taxon>Caesalpinioideae</taxon>
        <taxon>Cassia clade</taxon>
        <taxon>Senna</taxon>
    </lineage>
</organism>
<dbReference type="AlphaFoldDB" id="A0A834TEJ5"/>
<evidence type="ECO:0000313" key="2">
    <source>
        <dbReference type="Proteomes" id="UP000634136"/>
    </source>
</evidence>
<comment type="caution">
    <text evidence="1">The sequence shown here is derived from an EMBL/GenBank/DDBJ whole genome shotgun (WGS) entry which is preliminary data.</text>
</comment>
<accession>A0A834TEJ5</accession>
<evidence type="ECO:0000313" key="1">
    <source>
        <dbReference type="EMBL" id="KAF7820693.1"/>
    </source>
</evidence>
<reference evidence="1" key="1">
    <citation type="submission" date="2020-09" db="EMBL/GenBank/DDBJ databases">
        <title>Genome-Enabled Discovery of Anthraquinone Biosynthesis in Senna tora.</title>
        <authorList>
            <person name="Kang S.-H."/>
            <person name="Pandey R.P."/>
            <person name="Lee C.-M."/>
            <person name="Sim J.-S."/>
            <person name="Jeong J.-T."/>
            <person name="Choi B.-S."/>
            <person name="Jung M."/>
            <person name="Ginzburg D."/>
            <person name="Zhao K."/>
            <person name="Won S.Y."/>
            <person name="Oh T.-J."/>
            <person name="Yu Y."/>
            <person name="Kim N.-H."/>
            <person name="Lee O.R."/>
            <person name="Lee T.-H."/>
            <person name="Bashyal P."/>
            <person name="Kim T.-S."/>
            <person name="Lee W.-H."/>
            <person name="Kawkins C."/>
            <person name="Kim C.-K."/>
            <person name="Kim J.S."/>
            <person name="Ahn B.O."/>
            <person name="Rhee S.Y."/>
            <person name="Sohng J.K."/>
        </authorList>
    </citation>
    <scope>NUCLEOTIDE SEQUENCE</scope>
    <source>
        <tissue evidence="1">Leaf</tissue>
    </source>
</reference>